<reference evidence="6 7" key="1">
    <citation type="submission" date="2024-02" db="EMBL/GenBank/DDBJ databases">
        <title>de novo genome assembly of Solanum bulbocastanum strain 11H21.</title>
        <authorList>
            <person name="Hosaka A.J."/>
        </authorList>
    </citation>
    <scope>NUCLEOTIDE SEQUENCE [LARGE SCALE GENOMIC DNA]</scope>
    <source>
        <tissue evidence="6">Young leaves</tissue>
    </source>
</reference>
<evidence type="ECO:0000256" key="4">
    <source>
        <dbReference type="SAM" id="MobiDB-lite"/>
    </source>
</evidence>
<accession>A0AAN8T0J5</accession>
<sequence>MMEGTCIAGWHSENFKWLKLEMDVELSATAGSCGNHLMIFVRELWCTLMLRWSFEEKESFGKYDYDLSEVHSKDDKGQPEKNHKRIIKTRAQIEALEKLYEEHKYPTDELKADLAESSGLTEKQISGWFCHRRLKDKRLSNGEIYINGRQDRSSGVIQDHGSGFRQDSCGSTKQADDKKFDHREVESRRLTCAEFSTADVAYEAGTHFRGKSNCMDDDSSRSSSSLRNECFTQNAEPYDIATSRYISQNLPTDFKGVKPKNGPSGYLKVKGQVENAAITAVKRQLGRHYRLDGPPLGIEFDPLPPGAFESSAPNPINDSYYSPEPVPACSPDMSNVYRRSNGFGPNSKSNSHDSDLDGLSFKRKSNSTHPEYRFNPKPKLKSSEKNEYPEWNSALDMYEGSARKMTVDSRDSCKFMGKHGRGEIRTSTGSGNGLRSPYVVKVDGEQVKPRFSSRSEVSLMALEKEHLDRKPSDFKGSEYHNFRERELHKIVEKDHISGKRPVVDENISGKRPVIDENSNLVRVKVQVPRHNEITVVQRAPNEVPDHQEYLRRASMIGMPLQTNHQISTAAEKPPSFSEDEETEDTSSFKG</sequence>
<feature type="region of interest" description="Disordered" evidence="4">
    <location>
        <begin position="310"/>
        <end position="386"/>
    </location>
</feature>
<comment type="subcellular location">
    <subcellularLocation>
        <location evidence="1 2 3">Nucleus</location>
    </subcellularLocation>
</comment>
<evidence type="ECO:0000256" key="1">
    <source>
        <dbReference type="ARBA" id="ARBA00004123"/>
    </source>
</evidence>
<dbReference type="Pfam" id="PF00046">
    <property type="entry name" value="Homeodomain"/>
    <property type="match status" value="1"/>
</dbReference>
<keyword evidence="2 3" id="KW-0238">DNA-binding</keyword>
<comment type="caution">
    <text evidence="6">The sequence shown here is derived from an EMBL/GenBank/DDBJ whole genome shotgun (WGS) entry which is preliminary data.</text>
</comment>
<evidence type="ECO:0000259" key="5">
    <source>
        <dbReference type="PROSITE" id="PS50071"/>
    </source>
</evidence>
<dbReference type="PANTHER" id="PTHR47713:SF3">
    <property type="entry name" value="HOMEOBOX-DDT DOMAIN PROTEIN RLT1-LIKE ISOFORM X1"/>
    <property type="match status" value="1"/>
</dbReference>
<feature type="region of interest" description="Disordered" evidence="4">
    <location>
        <begin position="155"/>
        <end position="181"/>
    </location>
</feature>
<name>A0AAN8T0J5_SOLBU</name>
<dbReference type="CDD" id="cd00086">
    <property type="entry name" value="homeodomain"/>
    <property type="match status" value="1"/>
</dbReference>
<keyword evidence="7" id="KW-1185">Reference proteome</keyword>
<dbReference type="SUPFAM" id="SSF46689">
    <property type="entry name" value="Homeodomain-like"/>
    <property type="match status" value="1"/>
</dbReference>
<organism evidence="6 7">
    <name type="scientific">Solanum bulbocastanum</name>
    <name type="common">Wild potato</name>
    <dbReference type="NCBI Taxonomy" id="147425"/>
    <lineage>
        <taxon>Eukaryota</taxon>
        <taxon>Viridiplantae</taxon>
        <taxon>Streptophyta</taxon>
        <taxon>Embryophyta</taxon>
        <taxon>Tracheophyta</taxon>
        <taxon>Spermatophyta</taxon>
        <taxon>Magnoliopsida</taxon>
        <taxon>eudicotyledons</taxon>
        <taxon>Gunneridae</taxon>
        <taxon>Pentapetalae</taxon>
        <taxon>asterids</taxon>
        <taxon>lamiids</taxon>
        <taxon>Solanales</taxon>
        <taxon>Solanaceae</taxon>
        <taxon>Solanoideae</taxon>
        <taxon>Solaneae</taxon>
        <taxon>Solanum</taxon>
    </lineage>
</organism>
<dbReference type="InterPro" id="IPR001356">
    <property type="entry name" value="HD"/>
</dbReference>
<dbReference type="EMBL" id="JBANQN010000011">
    <property type="protein sequence ID" value="KAK6776311.1"/>
    <property type="molecule type" value="Genomic_DNA"/>
</dbReference>
<keyword evidence="2 3" id="KW-0371">Homeobox</keyword>
<feature type="domain" description="Homeobox" evidence="5">
    <location>
        <begin position="79"/>
        <end position="139"/>
    </location>
</feature>
<dbReference type="AlphaFoldDB" id="A0AAN8T0J5"/>
<evidence type="ECO:0000256" key="2">
    <source>
        <dbReference type="PROSITE-ProRule" id="PRU00108"/>
    </source>
</evidence>
<dbReference type="Proteomes" id="UP001371456">
    <property type="component" value="Unassembled WGS sequence"/>
</dbReference>
<dbReference type="GO" id="GO:0005634">
    <property type="term" value="C:nucleus"/>
    <property type="evidence" value="ECO:0007669"/>
    <property type="project" value="UniProtKB-SubCell"/>
</dbReference>
<dbReference type="Gene3D" id="1.10.10.60">
    <property type="entry name" value="Homeodomain-like"/>
    <property type="match status" value="1"/>
</dbReference>
<feature type="compositionally biased region" description="Polar residues" evidence="4">
    <location>
        <begin position="311"/>
        <end position="320"/>
    </location>
</feature>
<evidence type="ECO:0000313" key="7">
    <source>
        <dbReference type="Proteomes" id="UP001371456"/>
    </source>
</evidence>
<dbReference type="GO" id="GO:0003677">
    <property type="term" value="F:DNA binding"/>
    <property type="evidence" value="ECO:0007669"/>
    <property type="project" value="UniProtKB-UniRule"/>
</dbReference>
<protein>
    <recommendedName>
        <fullName evidence="5">Homeobox domain-containing protein</fullName>
    </recommendedName>
</protein>
<dbReference type="PANTHER" id="PTHR47713">
    <property type="entry name" value="HOMEODOMAIN-LIKE SUPERFAMILY PROTEIN"/>
    <property type="match status" value="1"/>
</dbReference>
<dbReference type="InterPro" id="IPR009057">
    <property type="entry name" value="Homeodomain-like_sf"/>
</dbReference>
<keyword evidence="2 3" id="KW-0539">Nucleus</keyword>
<feature type="region of interest" description="Disordered" evidence="4">
    <location>
        <begin position="559"/>
        <end position="590"/>
    </location>
</feature>
<evidence type="ECO:0000256" key="3">
    <source>
        <dbReference type="RuleBase" id="RU000682"/>
    </source>
</evidence>
<dbReference type="SMART" id="SM00389">
    <property type="entry name" value="HOX"/>
    <property type="match status" value="1"/>
</dbReference>
<dbReference type="PROSITE" id="PS50071">
    <property type="entry name" value="HOMEOBOX_2"/>
    <property type="match status" value="1"/>
</dbReference>
<gene>
    <name evidence="6" type="ORF">RDI58_027312</name>
</gene>
<feature type="DNA-binding region" description="Homeobox" evidence="2">
    <location>
        <begin position="81"/>
        <end position="140"/>
    </location>
</feature>
<proteinExistence type="predicted"/>
<evidence type="ECO:0000313" key="6">
    <source>
        <dbReference type="EMBL" id="KAK6776311.1"/>
    </source>
</evidence>